<accession>A0ABY8JBB2</accession>
<evidence type="ECO:0000313" key="3">
    <source>
        <dbReference type="EMBL" id="WFU62702.1"/>
    </source>
</evidence>
<reference evidence="3 4" key="1">
    <citation type="submission" date="2023-04" db="EMBL/GenBank/DDBJ databases">
        <title>Australian commercial rhizobial inoculants.</title>
        <authorList>
            <person name="Kohlmeier M.G."/>
            <person name="O'Hara G.W."/>
            <person name="Colombi E."/>
            <person name="Ramsay J.P."/>
            <person name="Terpolilli J."/>
        </authorList>
    </citation>
    <scope>NUCLEOTIDE SEQUENCE [LARGE SCALE GENOMIC DNA]</scope>
    <source>
        <strain evidence="3 4">CB627</strain>
    </source>
</reference>
<keyword evidence="2" id="KW-0732">Signal</keyword>
<dbReference type="RefSeq" id="WP_310885360.1">
    <property type="nucleotide sequence ID" value="NZ_CP121646.1"/>
</dbReference>
<name>A0ABY8JBB2_9BRAD</name>
<sequence>MKYWIIHLASLSLAFVLGGIPNHATAEVTGLVCKVKSPQDDSPRIFEITIDPQERRVLECFRSPSSGIITQEFSEIIVAAECPISEGGKRTFRLTRDTGAITVSEILTKPIVSRRNLSGECQVGQIQASTPKLAEAPSERANIPLTPPSSAPQPDTRAPVLPAPHSLQRWDEEHVADMINEQFGRICRAKIEGWFSKTLRLDWTSETKTIHAITVLAAIGKSKDRIYEGGIRYLKFPNDAGGYNVIDWKTGDKSSIDESAPYYFPK</sequence>
<feature type="signal peptide" evidence="2">
    <location>
        <begin position="1"/>
        <end position="26"/>
    </location>
</feature>
<organism evidence="3 4">
    <name type="scientific">Bradyrhizobium brasilense</name>
    <dbReference type="NCBI Taxonomy" id="1419277"/>
    <lineage>
        <taxon>Bacteria</taxon>
        <taxon>Pseudomonadati</taxon>
        <taxon>Pseudomonadota</taxon>
        <taxon>Alphaproteobacteria</taxon>
        <taxon>Hyphomicrobiales</taxon>
        <taxon>Nitrobacteraceae</taxon>
        <taxon>Bradyrhizobium</taxon>
    </lineage>
</organism>
<feature type="region of interest" description="Disordered" evidence="1">
    <location>
        <begin position="128"/>
        <end position="159"/>
    </location>
</feature>
<protein>
    <submittedName>
        <fullName evidence="3">Uncharacterized protein</fullName>
    </submittedName>
</protein>
<evidence type="ECO:0000313" key="4">
    <source>
        <dbReference type="Proteomes" id="UP001221546"/>
    </source>
</evidence>
<dbReference type="EMBL" id="CP121646">
    <property type="protein sequence ID" value="WFU62702.1"/>
    <property type="molecule type" value="Genomic_DNA"/>
</dbReference>
<keyword evidence="4" id="KW-1185">Reference proteome</keyword>
<proteinExistence type="predicted"/>
<gene>
    <name evidence="3" type="ORF">QA636_35525</name>
</gene>
<dbReference type="Proteomes" id="UP001221546">
    <property type="component" value="Chromosome"/>
</dbReference>
<evidence type="ECO:0000256" key="1">
    <source>
        <dbReference type="SAM" id="MobiDB-lite"/>
    </source>
</evidence>
<feature type="chain" id="PRO_5046133834" evidence="2">
    <location>
        <begin position="27"/>
        <end position="266"/>
    </location>
</feature>
<evidence type="ECO:0000256" key="2">
    <source>
        <dbReference type="SAM" id="SignalP"/>
    </source>
</evidence>